<reference evidence="2 3" key="1">
    <citation type="submission" date="2016-12" db="EMBL/GenBank/DDBJ databases">
        <title>The genomes of Aspergillus section Nigri reveals drivers in fungal speciation.</title>
        <authorList>
            <consortium name="DOE Joint Genome Institute"/>
            <person name="Vesth T.C."/>
            <person name="Nybo J."/>
            <person name="Theobald S."/>
            <person name="Brandl J."/>
            <person name="Frisvad J.C."/>
            <person name="Nielsen K.F."/>
            <person name="Lyhne E.K."/>
            <person name="Kogle M.E."/>
            <person name="Kuo A."/>
            <person name="Riley R."/>
            <person name="Clum A."/>
            <person name="Nolan M."/>
            <person name="Lipzen A."/>
            <person name="Salamov A."/>
            <person name="Henrissat B."/>
            <person name="Wiebenga A."/>
            <person name="De Vries R.P."/>
            <person name="Grigoriev I.V."/>
            <person name="Mortensen U.H."/>
            <person name="Andersen M.R."/>
            <person name="Baker S.E."/>
        </authorList>
    </citation>
    <scope>NUCLEOTIDE SEQUENCE [LARGE SCALE GENOMIC DNA]</scope>
    <source>
        <strain evidence="2 3">CBS 121591</strain>
    </source>
</reference>
<sequence length="372" mass="42119">MTRGRKTNKLPRSRDDHGAEHGVTHEAKQDTQSDSNTPAVSPTDPDGDDMDLNAGNKPRKVDDKTKHQAKHGKQAGVVSEIRVEAERRSDPQTNPDEDSKIEVLPWRKPQARPILRFPQWPEGATEEQLKQYNERKKKEASEKAKRKSNKHKKVSVQRTFDVPEERVVVKAEINALLTQTQGDLIEIDHPGYIQERLITAGLSQLGAGPFMPPFWGNHPVKLALLKPLAYSETLADCTNRKADFCTDHIEPGQTCLDIQPLGRAWRQELLKVPPMSSLIFDLTIPSIKYNGKGKGRAKDTDETEPQLAWGDRDRPCLVVSMREVIHIVTTIATSMKIRGKNSTRFVLMYDPSQLIRLDEIKELKEKLRVLSR</sequence>
<feature type="region of interest" description="Disordered" evidence="1">
    <location>
        <begin position="1"/>
        <end position="106"/>
    </location>
</feature>
<feature type="compositionally biased region" description="Basic and acidic residues" evidence="1">
    <location>
        <begin position="81"/>
        <end position="90"/>
    </location>
</feature>
<feature type="compositionally biased region" description="Basic and acidic residues" evidence="1">
    <location>
        <begin position="132"/>
        <end position="143"/>
    </location>
</feature>
<dbReference type="Proteomes" id="UP000248340">
    <property type="component" value="Unassembled WGS sequence"/>
</dbReference>
<dbReference type="AlphaFoldDB" id="A0A319D989"/>
<gene>
    <name evidence="2" type="ORF">BO82DRAFT_7476</name>
</gene>
<dbReference type="VEuPathDB" id="FungiDB:BO82DRAFT_7476"/>
<dbReference type="GeneID" id="37144255"/>
<accession>A0A319D989</accession>
<name>A0A319D989_9EURO</name>
<feature type="compositionally biased region" description="Basic residues" evidence="1">
    <location>
        <begin position="1"/>
        <end position="11"/>
    </location>
</feature>
<dbReference type="OrthoDB" id="4473671at2759"/>
<evidence type="ECO:0000256" key="1">
    <source>
        <dbReference type="SAM" id="MobiDB-lite"/>
    </source>
</evidence>
<feature type="region of interest" description="Disordered" evidence="1">
    <location>
        <begin position="132"/>
        <end position="157"/>
    </location>
</feature>
<organism evidence="2 3">
    <name type="scientific">Aspergillus uvarum CBS 121591</name>
    <dbReference type="NCBI Taxonomy" id="1448315"/>
    <lineage>
        <taxon>Eukaryota</taxon>
        <taxon>Fungi</taxon>
        <taxon>Dikarya</taxon>
        <taxon>Ascomycota</taxon>
        <taxon>Pezizomycotina</taxon>
        <taxon>Eurotiomycetes</taxon>
        <taxon>Eurotiomycetidae</taxon>
        <taxon>Eurotiales</taxon>
        <taxon>Aspergillaceae</taxon>
        <taxon>Aspergillus</taxon>
        <taxon>Aspergillus subgen. Circumdati</taxon>
    </lineage>
</organism>
<feature type="compositionally biased region" description="Basic and acidic residues" evidence="1">
    <location>
        <begin position="12"/>
        <end position="31"/>
    </location>
</feature>
<evidence type="ECO:0000313" key="3">
    <source>
        <dbReference type="Proteomes" id="UP000248340"/>
    </source>
</evidence>
<feature type="compositionally biased region" description="Basic residues" evidence="1">
    <location>
        <begin position="144"/>
        <end position="155"/>
    </location>
</feature>
<keyword evidence="3" id="KW-1185">Reference proteome</keyword>
<dbReference type="EMBL" id="KZ821683">
    <property type="protein sequence ID" value="PYH84548.1"/>
    <property type="molecule type" value="Genomic_DNA"/>
</dbReference>
<dbReference type="RefSeq" id="XP_025494748.1">
    <property type="nucleotide sequence ID" value="XM_025641513.1"/>
</dbReference>
<proteinExistence type="predicted"/>
<evidence type="ECO:0000313" key="2">
    <source>
        <dbReference type="EMBL" id="PYH84548.1"/>
    </source>
</evidence>
<protein>
    <submittedName>
        <fullName evidence="2">Uncharacterized protein</fullName>
    </submittedName>
</protein>